<accession>A0AAV7BH91</accession>
<keyword evidence="2" id="KW-1185">Reference proteome</keyword>
<gene>
    <name evidence="1" type="ORF">GDO81_011871</name>
</gene>
<dbReference type="Proteomes" id="UP000824782">
    <property type="component" value="Unassembled WGS sequence"/>
</dbReference>
<evidence type="ECO:0000313" key="2">
    <source>
        <dbReference type="Proteomes" id="UP000824782"/>
    </source>
</evidence>
<reference evidence="1" key="1">
    <citation type="thesis" date="2020" institute="ProQuest LLC" country="789 East Eisenhower Parkway, Ann Arbor, MI, USA">
        <title>Comparative Genomics and Chromosome Evolution.</title>
        <authorList>
            <person name="Mudd A.B."/>
        </authorList>
    </citation>
    <scope>NUCLEOTIDE SEQUENCE</scope>
    <source>
        <strain evidence="1">237g6f4</strain>
        <tissue evidence="1">Blood</tissue>
    </source>
</reference>
<organism evidence="1 2">
    <name type="scientific">Engystomops pustulosus</name>
    <name type="common">Tungara frog</name>
    <name type="synonym">Physalaemus pustulosus</name>
    <dbReference type="NCBI Taxonomy" id="76066"/>
    <lineage>
        <taxon>Eukaryota</taxon>
        <taxon>Metazoa</taxon>
        <taxon>Chordata</taxon>
        <taxon>Craniata</taxon>
        <taxon>Vertebrata</taxon>
        <taxon>Euteleostomi</taxon>
        <taxon>Amphibia</taxon>
        <taxon>Batrachia</taxon>
        <taxon>Anura</taxon>
        <taxon>Neobatrachia</taxon>
        <taxon>Hyloidea</taxon>
        <taxon>Leptodactylidae</taxon>
        <taxon>Leiuperinae</taxon>
        <taxon>Engystomops</taxon>
    </lineage>
</organism>
<protein>
    <submittedName>
        <fullName evidence="1">Uncharacterized protein</fullName>
    </submittedName>
</protein>
<dbReference type="AlphaFoldDB" id="A0AAV7BH91"/>
<sequence length="95" mass="10628">MSHLYESAPPGIKSLEMLEFPEWDSEENTCADRLPADKQSPPCLQPLIPPTPPPACCRLPSQLTDLSSNIIHSTWTKKMQIGNDIQRNAGNIHDY</sequence>
<name>A0AAV7BH91_ENGPU</name>
<comment type="caution">
    <text evidence="1">The sequence shown here is derived from an EMBL/GenBank/DDBJ whole genome shotgun (WGS) entry which is preliminary data.</text>
</comment>
<dbReference type="EMBL" id="WNYA01000005">
    <property type="protein sequence ID" value="KAG8571996.1"/>
    <property type="molecule type" value="Genomic_DNA"/>
</dbReference>
<proteinExistence type="predicted"/>
<evidence type="ECO:0000313" key="1">
    <source>
        <dbReference type="EMBL" id="KAG8571996.1"/>
    </source>
</evidence>